<evidence type="ECO:0000259" key="6">
    <source>
        <dbReference type="PROSITE" id="PS50106"/>
    </source>
</evidence>
<dbReference type="Pfam" id="PF03572">
    <property type="entry name" value="Peptidase_S41"/>
    <property type="match status" value="1"/>
</dbReference>
<dbReference type="SMART" id="SM00228">
    <property type="entry name" value="PDZ"/>
    <property type="match status" value="1"/>
</dbReference>
<dbReference type="InterPro" id="IPR055210">
    <property type="entry name" value="CtpA/B_N"/>
</dbReference>
<evidence type="ECO:0000313" key="8">
    <source>
        <dbReference type="Proteomes" id="UP000463883"/>
    </source>
</evidence>
<dbReference type="GO" id="GO:0006508">
    <property type="term" value="P:proteolysis"/>
    <property type="evidence" value="ECO:0007669"/>
    <property type="project" value="UniProtKB-KW"/>
</dbReference>
<name>A0A6P1MI31_9FIRM</name>
<dbReference type="GO" id="GO:0007165">
    <property type="term" value="P:signal transduction"/>
    <property type="evidence" value="ECO:0007669"/>
    <property type="project" value="TreeGrafter"/>
</dbReference>
<reference evidence="7 8" key="1">
    <citation type="submission" date="2020-01" db="EMBL/GenBank/DDBJ databases">
        <title>Genomic analysis of Aminipila sp. CBA3637.</title>
        <authorList>
            <person name="Kim Y.B."/>
            <person name="Roh S.W."/>
        </authorList>
    </citation>
    <scope>NUCLEOTIDE SEQUENCE [LARGE SCALE GENOMIC DNA]</scope>
    <source>
        <strain evidence="7 8">CBA3637</strain>
    </source>
</reference>
<evidence type="ECO:0000256" key="4">
    <source>
        <dbReference type="ARBA" id="ARBA00022825"/>
    </source>
</evidence>
<dbReference type="Pfam" id="PF13180">
    <property type="entry name" value="PDZ_2"/>
    <property type="match status" value="1"/>
</dbReference>
<dbReference type="FunFam" id="2.30.42.10:FF:000063">
    <property type="entry name" value="Peptidase, S41 family"/>
    <property type="match status" value="1"/>
</dbReference>
<dbReference type="Gene3D" id="3.90.226.10">
    <property type="entry name" value="2-enoyl-CoA Hydratase, Chain A, domain 1"/>
    <property type="match status" value="1"/>
</dbReference>
<dbReference type="RefSeq" id="WP_162361031.1">
    <property type="nucleotide sequence ID" value="NZ_CP047591.1"/>
</dbReference>
<protein>
    <submittedName>
        <fullName evidence="7">PDZ domain-containing protein</fullName>
    </submittedName>
</protein>
<dbReference type="PROSITE" id="PS50106">
    <property type="entry name" value="PDZ"/>
    <property type="match status" value="1"/>
</dbReference>
<dbReference type="PANTHER" id="PTHR32060:SF22">
    <property type="entry name" value="CARBOXYL-TERMINAL-PROCESSING PEPTIDASE 3, CHLOROPLASTIC"/>
    <property type="match status" value="1"/>
</dbReference>
<dbReference type="GO" id="GO:0008236">
    <property type="term" value="F:serine-type peptidase activity"/>
    <property type="evidence" value="ECO:0007669"/>
    <property type="project" value="UniProtKB-KW"/>
</dbReference>
<dbReference type="GO" id="GO:0030288">
    <property type="term" value="C:outer membrane-bounded periplasmic space"/>
    <property type="evidence" value="ECO:0007669"/>
    <property type="project" value="TreeGrafter"/>
</dbReference>
<keyword evidence="4 5" id="KW-0720">Serine protease</keyword>
<dbReference type="CDD" id="cd06782">
    <property type="entry name" value="cpPDZ_CPP-like"/>
    <property type="match status" value="1"/>
</dbReference>
<keyword evidence="3 5" id="KW-0378">Hydrolase</keyword>
<dbReference type="PANTHER" id="PTHR32060">
    <property type="entry name" value="TAIL-SPECIFIC PROTEASE"/>
    <property type="match status" value="1"/>
</dbReference>
<evidence type="ECO:0000313" key="7">
    <source>
        <dbReference type="EMBL" id="QHI71256.1"/>
    </source>
</evidence>
<dbReference type="SUPFAM" id="SSF50156">
    <property type="entry name" value="PDZ domain-like"/>
    <property type="match status" value="1"/>
</dbReference>
<dbReference type="InterPro" id="IPR029045">
    <property type="entry name" value="ClpP/crotonase-like_dom_sf"/>
</dbReference>
<organism evidence="7 8">
    <name type="scientific">Aminipila terrae</name>
    <dbReference type="NCBI Taxonomy" id="2697030"/>
    <lineage>
        <taxon>Bacteria</taxon>
        <taxon>Bacillati</taxon>
        <taxon>Bacillota</taxon>
        <taxon>Clostridia</taxon>
        <taxon>Peptostreptococcales</taxon>
        <taxon>Anaerovoracaceae</taxon>
        <taxon>Aminipila</taxon>
    </lineage>
</organism>
<evidence type="ECO:0000256" key="1">
    <source>
        <dbReference type="ARBA" id="ARBA00009179"/>
    </source>
</evidence>
<dbReference type="EMBL" id="CP047591">
    <property type="protein sequence ID" value="QHI71256.1"/>
    <property type="molecule type" value="Genomic_DNA"/>
</dbReference>
<evidence type="ECO:0000256" key="2">
    <source>
        <dbReference type="ARBA" id="ARBA00022670"/>
    </source>
</evidence>
<accession>A0A6P1MI31</accession>
<dbReference type="Proteomes" id="UP000463883">
    <property type="component" value="Chromosome"/>
</dbReference>
<sequence length="393" mass="42912">MMQIKRRNLVIMIIIAALLGSFVTFAGITFIPGNTVRISREDYDLYKTIINRYAKVEALYETLNKYYYKDLDQNKLIQGMCYGLFEGTGDPYTNYMSKEQYDNFVIKTTGKLEGIGVTVGANTDGYIVVVSTIKGSPAEDAGIKTGDLIIAVDDVAYKGSQLDLAVANMRGKAGSKVKVTYLRDGKSISVNLTREKIKLNSVFAQTLDHNIGYIYISSFETDTAAEFKKELHGFEVKGVSGLIIDLRNNGGGVVESGIEVADQLLDEGVLAYTEGKAQERTYMKTKEGKTSLPYVLLINGGTASTSEIVSAGIKDNKGGKIVGTKSFGKGIIQSMAPLKDGDAIKITIAQYFSPKGKVIQKIGVEPDYVVELPENSKVDTQLNKAMELLTKNK</sequence>
<comment type="similarity">
    <text evidence="1 5">Belongs to the peptidase S41A family.</text>
</comment>
<dbReference type="NCBIfam" id="TIGR00225">
    <property type="entry name" value="prc"/>
    <property type="match status" value="1"/>
</dbReference>
<dbReference type="InterPro" id="IPR005151">
    <property type="entry name" value="Tail-specific_protease"/>
</dbReference>
<dbReference type="InterPro" id="IPR001478">
    <property type="entry name" value="PDZ"/>
</dbReference>
<dbReference type="InterPro" id="IPR004447">
    <property type="entry name" value="Peptidase_S41A"/>
</dbReference>
<dbReference type="AlphaFoldDB" id="A0A6P1MI31"/>
<feature type="domain" description="PDZ" evidence="6">
    <location>
        <begin position="103"/>
        <end position="170"/>
    </location>
</feature>
<evidence type="ECO:0000256" key="3">
    <source>
        <dbReference type="ARBA" id="ARBA00022801"/>
    </source>
</evidence>
<keyword evidence="8" id="KW-1185">Reference proteome</keyword>
<keyword evidence="2 5" id="KW-0645">Protease</keyword>
<dbReference type="CDD" id="cd07560">
    <property type="entry name" value="Peptidase_S41_CPP"/>
    <property type="match status" value="1"/>
</dbReference>
<dbReference type="GO" id="GO:0004175">
    <property type="term" value="F:endopeptidase activity"/>
    <property type="evidence" value="ECO:0007669"/>
    <property type="project" value="TreeGrafter"/>
</dbReference>
<dbReference type="Gene3D" id="2.30.42.10">
    <property type="match status" value="1"/>
</dbReference>
<dbReference type="InterPro" id="IPR036034">
    <property type="entry name" value="PDZ_sf"/>
</dbReference>
<dbReference type="Gene3D" id="3.30.750.44">
    <property type="match status" value="1"/>
</dbReference>
<gene>
    <name evidence="7" type="ORF">Ami3637_01565</name>
</gene>
<dbReference type="KEGG" id="amic:Ami3637_01565"/>
<dbReference type="SUPFAM" id="SSF52096">
    <property type="entry name" value="ClpP/crotonase"/>
    <property type="match status" value="1"/>
</dbReference>
<proteinExistence type="inferred from homology"/>
<dbReference type="Pfam" id="PF22694">
    <property type="entry name" value="CtpB_N-like"/>
    <property type="match status" value="1"/>
</dbReference>
<dbReference type="SMART" id="SM00245">
    <property type="entry name" value="TSPc"/>
    <property type="match status" value="1"/>
</dbReference>
<evidence type="ECO:0000256" key="5">
    <source>
        <dbReference type="RuleBase" id="RU004404"/>
    </source>
</evidence>